<evidence type="ECO:0000256" key="1">
    <source>
        <dbReference type="SAM" id="Phobius"/>
    </source>
</evidence>
<sequence>MRTRMTGSALTAGNPPGRSAAGVVQAGVVQAGADIVGLEPLKTFRSRWPAIIGAVLTLAMIAGLARELFAHGLAGLSRSVPSDPRFYLCFALLYMSPPTGDYVIFRRLWGIPVAGLVALIKKRIANEVVFGYSGDAYFYAWARARARMVASPFGAVKDVTILSAIAGNAITLAMVAIALPLSRDLLPPDLFKTVLGSAAITFAISLPFLIFSRRVFSLPRATLWWVFMIHCIRLMCGSLLIALAWHFALPGVSIAMWLFLAAGRLLVSRLPLVPNKDLLFANFAILLIGQDQALSELVAFTAALTLLVHVILIVIFSGHAIAMRTRA</sequence>
<feature type="transmembrane region" description="Helical" evidence="1">
    <location>
        <begin position="247"/>
        <end position="266"/>
    </location>
</feature>
<evidence type="ECO:0000313" key="3">
    <source>
        <dbReference type="Proteomes" id="UP000240996"/>
    </source>
</evidence>
<feature type="transmembrane region" description="Helical" evidence="1">
    <location>
        <begin position="47"/>
        <end position="65"/>
    </location>
</feature>
<gene>
    <name evidence="2" type="ORF">C8J24_0932</name>
</gene>
<name>A0A2T4YUP6_9SPHN</name>
<keyword evidence="1" id="KW-0812">Transmembrane</keyword>
<dbReference type="EMBL" id="PZZN01000001">
    <property type="protein sequence ID" value="PTM47533.1"/>
    <property type="molecule type" value="Genomic_DNA"/>
</dbReference>
<feature type="transmembrane region" description="Helical" evidence="1">
    <location>
        <begin position="161"/>
        <end position="181"/>
    </location>
</feature>
<dbReference type="RefSeq" id="WP_167396700.1">
    <property type="nucleotide sequence ID" value="NZ_PZZN01000001.1"/>
</dbReference>
<reference evidence="2 3" key="1">
    <citation type="submission" date="2018-04" db="EMBL/GenBank/DDBJ databases">
        <title>Genomic Encyclopedia of Type Strains, Phase III (KMG-III): the genomes of soil and plant-associated and newly described type strains.</title>
        <authorList>
            <person name="Whitman W."/>
        </authorList>
    </citation>
    <scope>NUCLEOTIDE SEQUENCE [LARGE SCALE GENOMIC DNA]</scope>
    <source>
        <strain evidence="2 3">NW12</strain>
    </source>
</reference>
<keyword evidence="3" id="KW-1185">Reference proteome</keyword>
<organism evidence="2 3">
    <name type="scientific">Sphingomonas aerolata</name>
    <dbReference type="NCBI Taxonomy" id="185951"/>
    <lineage>
        <taxon>Bacteria</taxon>
        <taxon>Pseudomonadati</taxon>
        <taxon>Pseudomonadota</taxon>
        <taxon>Alphaproteobacteria</taxon>
        <taxon>Sphingomonadales</taxon>
        <taxon>Sphingomonadaceae</taxon>
        <taxon>Sphingomonas</taxon>
    </lineage>
</organism>
<feature type="transmembrane region" description="Helical" evidence="1">
    <location>
        <begin position="300"/>
        <end position="322"/>
    </location>
</feature>
<dbReference type="Proteomes" id="UP000240996">
    <property type="component" value="Unassembled WGS sequence"/>
</dbReference>
<evidence type="ECO:0000313" key="2">
    <source>
        <dbReference type="EMBL" id="PTM47533.1"/>
    </source>
</evidence>
<feature type="transmembrane region" description="Helical" evidence="1">
    <location>
        <begin position="193"/>
        <end position="211"/>
    </location>
</feature>
<keyword evidence="1" id="KW-0472">Membrane</keyword>
<dbReference type="AlphaFoldDB" id="A0A2T4YUP6"/>
<evidence type="ECO:0008006" key="4">
    <source>
        <dbReference type="Google" id="ProtNLM"/>
    </source>
</evidence>
<comment type="caution">
    <text evidence="2">The sequence shown here is derived from an EMBL/GenBank/DDBJ whole genome shotgun (WGS) entry which is preliminary data.</text>
</comment>
<proteinExistence type="predicted"/>
<protein>
    <recommendedName>
        <fullName evidence="4">Lysylphosphatidylglycerol synthase-like protein</fullName>
    </recommendedName>
</protein>
<accession>A0A2T4YUP6</accession>
<keyword evidence="1" id="KW-1133">Transmembrane helix</keyword>